<organism evidence="7 8">
    <name type="scientific">Clostridium omnivorum</name>
    <dbReference type="NCBI Taxonomy" id="1604902"/>
    <lineage>
        <taxon>Bacteria</taxon>
        <taxon>Bacillati</taxon>
        <taxon>Bacillota</taxon>
        <taxon>Clostridia</taxon>
        <taxon>Eubacteriales</taxon>
        <taxon>Clostridiaceae</taxon>
        <taxon>Clostridium</taxon>
    </lineage>
</organism>
<proteinExistence type="inferred from homology"/>
<keyword evidence="8" id="KW-1185">Reference proteome</keyword>
<sequence>MISSLVLSFREGLEAVLVIGIILTYLTQNNKQKLVKYVYWGTILGVLTGVIGGYIGFKEAKELEEKGADLFEAIMMLVSAGLIGYFVVWMSKQNKNISQSVRNSVDKASTGFGLLVLAFLSVVREGIELIAFILTKVSANASNVALGAALGIILAVIIGYLIFKTSLELNLKIIFKILGIILIFIGAELFGEGMAKLIPSAGELLEEGGSILFGAIAMIYFLKDDIKKLLKRD</sequence>
<evidence type="ECO:0000256" key="1">
    <source>
        <dbReference type="ARBA" id="ARBA00004141"/>
    </source>
</evidence>
<evidence type="ECO:0008006" key="9">
    <source>
        <dbReference type="Google" id="ProtNLM"/>
    </source>
</evidence>
<dbReference type="EMBL" id="BRXR01000001">
    <property type="protein sequence ID" value="GLC32493.1"/>
    <property type="molecule type" value="Genomic_DNA"/>
</dbReference>
<keyword evidence="4 6" id="KW-1133">Transmembrane helix</keyword>
<evidence type="ECO:0000256" key="3">
    <source>
        <dbReference type="ARBA" id="ARBA00022692"/>
    </source>
</evidence>
<dbReference type="PANTHER" id="PTHR31632:SF2">
    <property type="entry name" value="PLASMA MEMBRANE IRON PERMEASE"/>
    <property type="match status" value="1"/>
</dbReference>
<evidence type="ECO:0000256" key="6">
    <source>
        <dbReference type="SAM" id="Phobius"/>
    </source>
</evidence>
<keyword evidence="3 6" id="KW-0812">Transmembrane</keyword>
<dbReference type="Proteomes" id="UP001208567">
    <property type="component" value="Unassembled WGS sequence"/>
</dbReference>
<accession>A0ABQ5NB84</accession>
<dbReference type="PANTHER" id="PTHR31632">
    <property type="entry name" value="IRON TRANSPORTER FTH1"/>
    <property type="match status" value="1"/>
</dbReference>
<feature type="transmembrane region" description="Helical" evidence="6">
    <location>
        <begin position="6"/>
        <end position="26"/>
    </location>
</feature>
<comment type="similarity">
    <text evidence="2">Belongs to the oxidase-dependent Fe transporter (OFeT) (TC 9.A.10.1) family.</text>
</comment>
<keyword evidence="5 6" id="KW-0472">Membrane</keyword>
<comment type="subcellular location">
    <subcellularLocation>
        <location evidence="1">Membrane</location>
        <topology evidence="1">Multi-pass membrane protein</topology>
    </subcellularLocation>
</comment>
<feature type="transmembrane region" description="Helical" evidence="6">
    <location>
        <begin position="175"/>
        <end position="198"/>
    </location>
</feature>
<feature type="transmembrane region" description="Helical" evidence="6">
    <location>
        <begin position="112"/>
        <end position="135"/>
    </location>
</feature>
<dbReference type="InterPro" id="IPR004923">
    <property type="entry name" value="FTR1/Fip1/EfeU"/>
</dbReference>
<feature type="transmembrane region" description="Helical" evidence="6">
    <location>
        <begin position="73"/>
        <end position="91"/>
    </location>
</feature>
<evidence type="ECO:0000313" key="7">
    <source>
        <dbReference type="EMBL" id="GLC32493.1"/>
    </source>
</evidence>
<feature type="transmembrane region" description="Helical" evidence="6">
    <location>
        <begin position="141"/>
        <end position="163"/>
    </location>
</feature>
<gene>
    <name evidence="7" type="ORF">bsdE14_39030</name>
</gene>
<evidence type="ECO:0000313" key="8">
    <source>
        <dbReference type="Proteomes" id="UP001208567"/>
    </source>
</evidence>
<evidence type="ECO:0000256" key="5">
    <source>
        <dbReference type="ARBA" id="ARBA00023136"/>
    </source>
</evidence>
<dbReference type="RefSeq" id="WP_264851801.1">
    <property type="nucleotide sequence ID" value="NZ_BRXR01000001.1"/>
</dbReference>
<comment type="caution">
    <text evidence="7">The sequence shown here is derived from an EMBL/GenBank/DDBJ whole genome shotgun (WGS) entry which is preliminary data.</text>
</comment>
<dbReference type="Pfam" id="PF03239">
    <property type="entry name" value="FTR1"/>
    <property type="match status" value="1"/>
</dbReference>
<name>A0ABQ5NB84_9CLOT</name>
<evidence type="ECO:0000256" key="4">
    <source>
        <dbReference type="ARBA" id="ARBA00022989"/>
    </source>
</evidence>
<reference evidence="7 8" key="1">
    <citation type="journal article" date="2024" name="Int. J. Syst. Evol. Microbiol.">
        <title>Clostridium omnivorum sp. nov., isolated from anoxic soil under the treatment of reductive soil disinfestation.</title>
        <authorList>
            <person name="Ueki A."/>
            <person name="Tonouchi A."/>
            <person name="Kaku N."/>
            <person name="Honma S."/>
            <person name="Ueki K."/>
        </authorList>
    </citation>
    <scope>NUCLEOTIDE SEQUENCE [LARGE SCALE GENOMIC DNA]</scope>
    <source>
        <strain evidence="7 8">E14</strain>
    </source>
</reference>
<protein>
    <recommendedName>
        <fullName evidence="9">Iron permease</fullName>
    </recommendedName>
</protein>
<feature type="transmembrane region" description="Helical" evidence="6">
    <location>
        <begin position="204"/>
        <end position="222"/>
    </location>
</feature>
<evidence type="ECO:0000256" key="2">
    <source>
        <dbReference type="ARBA" id="ARBA00008333"/>
    </source>
</evidence>
<feature type="transmembrane region" description="Helical" evidence="6">
    <location>
        <begin position="38"/>
        <end position="57"/>
    </location>
</feature>